<dbReference type="PROSITE" id="PS51292">
    <property type="entry name" value="ZF_RING_CH"/>
    <property type="match status" value="1"/>
</dbReference>
<evidence type="ECO:0000313" key="16">
    <source>
        <dbReference type="RefSeq" id="XP_026284940.1"/>
    </source>
</evidence>
<accession>A0A6J1T022</accession>
<dbReference type="GO" id="GO:0008270">
    <property type="term" value="F:zinc ion binding"/>
    <property type="evidence" value="ECO:0007669"/>
    <property type="project" value="UniProtKB-KW"/>
</dbReference>
<comment type="subcellular location">
    <subcellularLocation>
        <location evidence="1">Membrane</location>
        <topology evidence="1">Multi-pass membrane protein</topology>
    </subcellularLocation>
</comment>
<keyword evidence="2" id="KW-0808">Transferase</keyword>
<evidence type="ECO:0000256" key="9">
    <source>
        <dbReference type="ARBA" id="ARBA00023136"/>
    </source>
</evidence>
<evidence type="ECO:0000259" key="14">
    <source>
        <dbReference type="PROSITE" id="PS51292"/>
    </source>
</evidence>
<dbReference type="InterPro" id="IPR011016">
    <property type="entry name" value="Znf_RING-CH"/>
</dbReference>
<dbReference type="SMART" id="SM00744">
    <property type="entry name" value="RINGv"/>
    <property type="match status" value="1"/>
</dbReference>
<dbReference type="SUPFAM" id="SSF57850">
    <property type="entry name" value="RING/U-box"/>
    <property type="match status" value="1"/>
</dbReference>
<organism evidence="15 16">
    <name type="scientific">Frankliniella occidentalis</name>
    <name type="common">Western flower thrips</name>
    <name type="synonym">Euthrips occidentalis</name>
    <dbReference type="NCBI Taxonomy" id="133901"/>
    <lineage>
        <taxon>Eukaryota</taxon>
        <taxon>Metazoa</taxon>
        <taxon>Ecdysozoa</taxon>
        <taxon>Arthropoda</taxon>
        <taxon>Hexapoda</taxon>
        <taxon>Insecta</taxon>
        <taxon>Pterygota</taxon>
        <taxon>Neoptera</taxon>
        <taxon>Paraneoptera</taxon>
        <taxon>Thysanoptera</taxon>
        <taxon>Terebrantia</taxon>
        <taxon>Thripoidea</taxon>
        <taxon>Thripidae</taxon>
        <taxon>Frankliniella</taxon>
    </lineage>
</organism>
<dbReference type="OrthoDB" id="273089at2759"/>
<evidence type="ECO:0000256" key="12">
    <source>
        <dbReference type="SAM" id="Phobius"/>
    </source>
</evidence>
<keyword evidence="5 10" id="KW-0863">Zinc-finger</keyword>
<dbReference type="Proteomes" id="UP000504606">
    <property type="component" value="Unplaced"/>
</dbReference>
<evidence type="ECO:0000256" key="2">
    <source>
        <dbReference type="ARBA" id="ARBA00022679"/>
    </source>
</evidence>
<keyword evidence="8 12" id="KW-1133">Transmembrane helix</keyword>
<evidence type="ECO:0000256" key="1">
    <source>
        <dbReference type="ARBA" id="ARBA00004141"/>
    </source>
</evidence>
<evidence type="ECO:0000256" key="4">
    <source>
        <dbReference type="ARBA" id="ARBA00022723"/>
    </source>
</evidence>
<keyword evidence="6" id="KW-0833">Ubl conjugation pathway</keyword>
<dbReference type="GO" id="GO:0004842">
    <property type="term" value="F:ubiquitin-protein transferase activity"/>
    <property type="evidence" value="ECO:0007669"/>
    <property type="project" value="TreeGrafter"/>
</dbReference>
<feature type="transmembrane region" description="Helical" evidence="12">
    <location>
        <begin position="230"/>
        <end position="250"/>
    </location>
</feature>
<dbReference type="PROSITE" id="PS50089">
    <property type="entry name" value="ZF_RING_2"/>
    <property type="match status" value="1"/>
</dbReference>
<feature type="region of interest" description="Disordered" evidence="11">
    <location>
        <begin position="68"/>
        <end position="93"/>
    </location>
</feature>
<dbReference type="PANTHER" id="PTHR46065:SF3">
    <property type="entry name" value="FI20425P1"/>
    <property type="match status" value="1"/>
</dbReference>
<dbReference type="Pfam" id="PF12906">
    <property type="entry name" value="RINGv"/>
    <property type="match status" value="1"/>
</dbReference>
<sequence length="342" mass="38478">MWNPATSPRTPILYEHWVSEGEFSYWDATRHGSSPSQMSLTEGFITPVSSRDQNCVIIPLHSPLPKLEQSNVKQPTKEIEGRSTPPSNFSSPIIRVESGSQAHRRSPEKRFLSPGPICRICHDGDKEETLLSPCNCSGSMQLVHKSCLEKWLSASNSEHCELCMKELPVRKEARPVWQWFSMTSSADGPQGFYADLTCVILLTPLCLLSIYLCAIGAADYMKHGVWEGTGLAALSCFLLGTYVIWCYITIRFHWQTLQKWKTSNQVVHLLVKDCKRRDQILSRVSDSSTPKSTLIHANGWNSPPEVHVFLPTTYQNSPSEIRTNHPNVMDSSIRGFIAPSFL</sequence>
<dbReference type="GO" id="GO:0016020">
    <property type="term" value="C:membrane"/>
    <property type="evidence" value="ECO:0007669"/>
    <property type="project" value="UniProtKB-SubCell"/>
</dbReference>
<name>A0A6J1T022_FRAOC</name>
<evidence type="ECO:0000256" key="6">
    <source>
        <dbReference type="ARBA" id="ARBA00022786"/>
    </source>
</evidence>
<evidence type="ECO:0000256" key="11">
    <source>
        <dbReference type="SAM" id="MobiDB-lite"/>
    </source>
</evidence>
<feature type="domain" description="RING-type" evidence="13">
    <location>
        <begin position="118"/>
        <end position="163"/>
    </location>
</feature>
<keyword evidence="4" id="KW-0479">Metal-binding</keyword>
<keyword evidence="7" id="KW-0862">Zinc</keyword>
<keyword evidence="15" id="KW-1185">Reference proteome</keyword>
<dbReference type="Gene3D" id="3.30.40.10">
    <property type="entry name" value="Zinc/RING finger domain, C3HC4 (zinc finger)"/>
    <property type="match status" value="1"/>
</dbReference>
<evidence type="ECO:0000256" key="8">
    <source>
        <dbReference type="ARBA" id="ARBA00022989"/>
    </source>
</evidence>
<evidence type="ECO:0000256" key="10">
    <source>
        <dbReference type="PROSITE-ProRule" id="PRU00175"/>
    </source>
</evidence>
<dbReference type="GO" id="GO:0016567">
    <property type="term" value="P:protein ubiquitination"/>
    <property type="evidence" value="ECO:0007669"/>
    <property type="project" value="TreeGrafter"/>
</dbReference>
<dbReference type="InterPro" id="IPR001841">
    <property type="entry name" value="Znf_RING"/>
</dbReference>
<protein>
    <submittedName>
        <fullName evidence="16">E3 ubiquitin-protein ligase MARCHF1-like isoform X1</fullName>
    </submittedName>
</protein>
<keyword evidence="3 12" id="KW-0812">Transmembrane</keyword>
<feature type="transmembrane region" description="Helical" evidence="12">
    <location>
        <begin position="192"/>
        <end position="218"/>
    </location>
</feature>
<proteinExistence type="predicted"/>
<dbReference type="GeneID" id="113210951"/>
<evidence type="ECO:0000256" key="3">
    <source>
        <dbReference type="ARBA" id="ARBA00022692"/>
    </source>
</evidence>
<dbReference type="InterPro" id="IPR013083">
    <property type="entry name" value="Znf_RING/FYVE/PHD"/>
</dbReference>
<gene>
    <name evidence="16" type="primary">LOC113210951</name>
</gene>
<dbReference type="KEGG" id="foc:113210951"/>
<evidence type="ECO:0000259" key="13">
    <source>
        <dbReference type="PROSITE" id="PS50089"/>
    </source>
</evidence>
<feature type="domain" description="RING-CH-type" evidence="14">
    <location>
        <begin position="110"/>
        <end position="170"/>
    </location>
</feature>
<reference evidence="16" key="1">
    <citation type="submission" date="2025-08" db="UniProtKB">
        <authorList>
            <consortium name="RefSeq"/>
        </authorList>
    </citation>
    <scope>IDENTIFICATION</scope>
    <source>
        <tissue evidence="16">Whole organism</tissue>
    </source>
</reference>
<dbReference type="PANTHER" id="PTHR46065">
    <property type="entry name" value="E3 UBIQUITIN-PROTEIN LIGASE MARCH 2/3 FAMILY MEMBER"/>
    <property type="match status" value="1"/>
</dbReference>
<dbReference type="RefSeq" id="XP_026284940.1">
    <property type="nucleotide sequence ID" value="XM_026429155.2"/>
</dbReference>
<dbReference type="AlphaFoldDB" id="A0A6J1T022"/>
<evidence type="ECO:0000256" key="7">
    <source>
        <dbReference type="ARBA" id="ARBA00022833"/>
    </source>
</evidence>
<keyword evidence="9 12" id="KW-0472">Membrane</keyword>
<evidence type="ECO:0000313" key="15">
    <source>
        <dbReference type="Proteomes" id="UP000504606"/>
    </source>
</evidence>
<evidence type="ECO:0000256" key="5">
    <source>
        <dbReference type="ARBA" id="ARBA00022771"/>
    </source>
</evidence>